<feature type="non-terminal residue" evidence="1">
    <location>
        <position position="45"/>
    </location>
</feature>
<accession>A0ABN7W7E7</accession>
<dbReference type="EMBL" id="CAJVQB010033363">
    <property type="protein sequence ID" value="CAG8819671.1"/>
    <property type="molecule type" value="Genomic_DNA"/>
</dbReference>
<reference evidence="1 2" key="1">
    <citation type="submission" date="2021-06" db="EMBL/GenBank/DDBJ databases">
        <authorList>
            <person name="Kallberg Y."/>
            <person name="Tangrot J."/>
            <person name="Rosling A."/>
        </authorList>
    </citation>
    <scope>NUCLEOTIDE SEQUENCE [LARGE SCALE GENOMIC DNA]</scope>
    <source>
        <strain evidence="1 2">120-4 pot B 10/14</strain>
    </source>
</reference>
<proteinExistence type="predicted"/>
<comment type="caution">
    <text evidence="1">The sequence shown here is derived from an EMBL/GenBank/DDBJ whole genome shotgun (WGS) entry which is preliminary data.</text>
</comment>
<name>A0ABN7W7E7_GIGMA</name>
<evidence type="ECO:0000313" key="1">
    <source>
        <dbReference type="EMBL" id="CAG8819671.1"/>
    </source>
</evidence>
<keyword evidence="2" id="KW-1185">Reference proteome</keyword>
<protein>
    <submittedName>
        <fullName evidence="1">34009_t:CDS:1</fullName>
    </submittedName>
</protein>
<organism evidence="1 2">
    <name type="scientific">Gigaspora margarita</name>
    <dbReference type="NCBI Taxonomy" id="4874"/>
    <lineage>
        <taxon>Eukaryota</taxon>
        <taxon>Fungi</taxon>
        <taxon>Fungi incertae sedis</taxon>
        <taxon>Mucoromycota</taxon>
        <taxon>Glomeromycotina</taxon>
        <taxon>Glomeromycetes</taxon>
        <taxon>Diversisporales</taxon>
        <taxon>Gigasporaceae</taxon>
        <taxon>Gigaspora</taxon>
    </lineage>
</organism>
<evidence type="ECO:0000313" key="2">
    <source>
        <dbReference type="Proteomes" id="UP000789901"/>
    </source>
</evidence>
<sequence>MIRIEAVQEIEITEVTEMTTTLEVMIEPLTLYGDPLIILSYLTIE</sequence>
<gene>
    <name evidence="1" type="ORF">GMARGA_LOCUS27370</name>
</gene>
<dbReference type="Proteomes" id="UP000789901">
    <property type="component" value="Unassembled WGS sequence"/>
</dbReference>